<sequence>MDDRAELLQLPDQEEQADLQHHTWGWDSRVGGRRFRGLRDPLPPPTSSRPPCVLPSQEPNNLKARNSFRYNGLIHRKTVGVEPAPDGKGVVGIMKRRSGRGRELGAISVGRGE</sequence>
<dbReference type="Pfam" id="PF01778">
    <property type="entry name" value="Ribosomal_L28e"/>
    <property type="match status" value="1"/>
</dbReference>
<feature type="domain" description="Ribosomal eL28/Mak16" evidence="7">
    <location>
        <begin position="56"/>
        <end position="98"/>
    </location>
</feature>
<evidence type="ECO:0000313" key="8">
    <source>
        <dbReference type="EMBL" id="ELK23872.1"/>
    </source>
</evidence>
<evidence type="ECO:0000313" key="9">
    <source>
        <dbReference type="Proteomes" id="UP000010556"/>
    </source>
</evidence>
<evidence type="ECO:0000256" key="2">
    <source>
        <dbReference type="ARBA" id="ARBA00022980"/>
    </source>
</evidence>
<evidence type="ECO:0000256" key="4">
    <source>
        <dbReference type="ARBA" id="ARBA00035223"/>
    </source>
</evidence>
<reference evidence="9" key="1">
    <citation type="journal article" date="2013" name="Science">
        <title>Comparative analysis of bat genomes provides insight into the evolution of flight and immunity.</title>
        <authorList>
            <person name="Zhang G."/>
            <person name="Cowled C."/>
            <person name="Shi Z."/>
            <person name="Huang Z."/>
            <person name="Bishop-Lilly K.A."/>
            <person name="Fang X."/>
            <person name="Wynne J.W."/>
            <person name="Xiong Z."/>
            <person name="Baker M.L."/>
            <person name="Zhao W."/>
            <person name="Tachedjian M."/>
            <person name="Zhu Y."/>
            <person name="Zhou P."/>
            <person name="Jiang X."/>
            <person name="Ng J."/>
            <person name="Yang L."/>
            <person name="Wu L."/>
            <person name="Xiao J."/>
            <person name="Feng Y."/>
            <person name="Chen Y."/>
            <person name="Sun X."/>
            <person name="Zhang Y."/>
            <person name="Marsh G.A."/>
            <person name="Crameri G."/>
            <person name="Broder C.C."/>
            <person name="Frey K.G."/>
            <person name="Wang L.F."/>
            <person name="Wang J."/>
        </authorList>
    </citation>
    <scope>NUCLEOTIDE SEQUENCE [LARGE SCALE GENOMIC DNA]</scope>
</reference>
<keyword evidence="9" id="KW-1185">Reference proteome</keyword>
<comment type="similarity">
    <text evidence="1">Belongs to the eukaryotic ribosomal protein eL28 family.</text>
</comment>
<dbReference type="InterPro" id="IPR002672">
    <property type="entry name" value="Ribosomal_eL28"/>
</dbReference>
<accession>L5LCD4</accession>
<evidence type="ECO:0000256" key="3">
    <source>
        <dbReference type="ARBA" id="ARBA00023274"/>
    </source>
</evidence>
<dbReference type="Gene3D" id="3.30.390.110">
    <property type="match status" value="1"/>
</dbReference>
<dbReference type="PANTHER" id="PTHR10544">
    <property type="entry name" value="60S RIBOSOMAL PROTEIN L28"/>
    <property type="match status" value="1"/>
</dbReference>
<dbReference type="EMBL" id="KB113177">
    <property type="protein sequence ID" value="ELK23872.1"/>
    <property type="molecule type" value="Genomic_DNA"/>
</dbReference>
<name>L5LCD4_MYODS</name>
<dbReference type="AlphaFoldDB" id="L5LCD4"/>
<keyword evidence="3" id="KW-0687">Ribonucleoprotein</keyword>
<feature type="region of interest" description="Disordered" evidence="6">
    <location>
        <begin position="35"/>
        <end position="60"/>
    </location>
</feature>
<protein>
    <recommendedName>
        <fullName evidence="4">Large ribosomal subunit protein eL28</fullName>
    </recommendedName>
    <alternativeName>
        <fullName evidence="5">60S ribosomal protein L28</fullName>
    </alternativeName>
</protein>
<dbReference type="GO" id="GO:0003735">
    <property type="term" value="F:structural constituent of ribosome"/>
    <property type="evidence" value="ECO:0007669"/>
    <property type="project" value="InterPro"/>
</dbReference>
<proteinExistence type="inferred from homology"/>
<feature type="region of interest" description="Disordered" evidence="6">
    <location>
        <begin position="79"/>
        <end position="113"/>
    </location>
</feature>
<dbReference type="InterPro" id="IPR029004">
    <property type="entry name" value="Ribosomal_eL28/Mak16"/>
</dbReference>
<dbReference type="eggNOG" id="KOG3412">
    <property type="taxonomic scope" value="Eukaryota"/>
</dbReference>
<evidence type="ECO:0000256" key="1">
    <source>
        <dbReference type="ARBA" id="ARBA00007926"/>
    </source>
</evidence>
<organism evidence="8 9">
    <name type="scientific">Myotis davidii</name>
    <name type="common">David's myotis</name>
    <dbReference type="NCBI Taxonomy" id="225400"/>
    <lineage>
        <taxon>Eukaryota</taxon>
        <taxon>Metazoa</taxon>
        <taxon>Chordata</taxon>
        <taxon>Craniata</taxon>
        <taxon>Vertebrata</taxon>
        <taxon>Euteleostomi</taxon>
        <taxon>Mammalia</taxon>
        <taxon>Eutheria</taxon>
        <taxon>Laurasiatheria</taxon>
        <taxon>Chiroptera</taxon>
        <taxon>Yangochiroptera</taxon>
        <taxon>Vespertilionidae</taxon>
        <taxon>Myotis</taxon>
    </lineage>
</organism>
<dbReference type="GO" id="GO:0005840">
    <property type="term" value="C:ribosome"/>
    <property type="evidence" value="ECO:0007669"/>
    <property type="project" value="UniProtKB-KW"/>
</dbReference>
<evidence type="ECO:0000256" key="6">
    <source>
        <dbReference type="SAM" id="MobiDB-lite"/>
    </source>
</evidence>
<keyword evidence="2 8" id="KW-0689">Ribosomal protein</keyword>
<dbReference type="GO" id="GO:1990904">
    <property type="term" value="C:ribonucleoprotein complex"/>
    <property type="evidence" value="ECO:0007669"/>
    <property type="project" value="UniProtKB-KW"/>
</dbReference>
<evidence type="ECO:0000259" key="7">
    <source>
        <dbReference type="Pfam" id="PF01778"/>
    </source>
</evidence>
<evidence type="ECO:0000256" key="5">
    <source>
        <dbReference type="ARBA" id="ARBA00035330"/>
    </source>
</evidence>
<dbReference type="GO" id="GO:0006412">
    <property type="term" value="P:translation"/>
    <property type="evidence" value="ECO:0007669"/>
    <property type="project" value="InterPro"/>
</dbReference>
<dbReference type="Proteomes" id="UP000010556">
    <property type="component" value="Unassembled WGS sequence"/>
</dbReference>
<gene>
    <name evidence="8" type="ORF">MDA_GLEAN10005056</name>
</gene>